<proteinExistence type="predicted"/>
<evidence type="ECO:0000313" key="2">
    <source>
        <dbReference type="Proteomes" id="UP000824232"/>
    </source>
</evidence>
<reference evidence="1" key="2">
    <citation type="journal article" date="2021" name="PeerJ">
        <title>Extensive microbial diversity within the chicken gut microbiome revealed by metagenomics and culture.</title>
        <authorList>
            <person name="Gilroy R."/>
            <person name="Ravi A."/>
            <person name="Getino M."/>
            <person name="Pursley I."/>
            <person name="Horton D.L."/>
            <person name="Alikhan N.F."/>
            <person name="Baker D."/>
            <person name="Gharbi K."/>
            <person name="Hall N."/>
            <person name="Watson M."/>
            <person name="Adriaenssens E.M."/>
            <person name="Foster-Nyarko E."/>
            <person name="Jarju S."/>
            <person name="Secka A."/>
            <person name="Antonio M."/>
            <person name="Oren A."/>
            <person name="Chaudhuri R.R."/>
            <person name="La Ragione R."/>
            <person name="Hildebrand F."/>
            <person name="Pallen M.J."/>
        </authorList>
    </citation>
    <scope>NUCLEOTIDE SEQUENCE</scope>
    <source>
        <strain evidence="1">CHK184-20233</strain>
    </source>
</reference>
<reference evidence="1" key="1">
    <citation type="submission" date="2020-10" db="EMBL/GenBank/DDBJ databases">
        <authorList>
            <person name="Gilroy R."/>
        </authorList>
    </citation>
    <scope>NUCLEOTIDE SEQUENCE</scope>
    <source>
        <strain evidence="1">CHK184-20233</strain>
    </source>
</reference>
<gene>
    <name evidence="1" type="ORF">IAB38_02130</name>
</gene>
<sequence length="305" mass="35036">MKILKKALRKILLTTTVRNIIKKYLVGNLGKVVEEDDKLICYVKKNKIKKEKYEYSIICNGIEDKEFAKTYNLDKPVYYVIEGINITDKKVYIYNYHNEDCNITIKNCNFEFGFGIQAKCDCTLDNNHIRAFYLLMIDTKNLTIKNMDLTNEVALAGADLSIKLGATFNINLINANIGKEKERTKVSMIAYKNIELTNSTVNGKEVECDAKQQIITDDNSSLNATDKIILKTDNIDKINISYNTLVYNDNVIEQEENKVGTIEYKDDDLTNKRLELINLLKNLKDICENTSIGEIRHKPFSKVKK</sequence>
<evidence type="ECO:0000313" key="1">
    <source>
        <dbReference type="EMBL" id="HIR58824.1"/>
    </source>
</evidence>
<accession>A0A9D1J363</accession>
<protein>
    <submittedName>
        <fullName evidence="1">Uncharacterized protein</fullName>
    </submittedName>
</protein>
<dbReference type="AlphaFoldDB" id="A0A9D1J363"/>
<organism evidence="1 2">
    <name type="scientific">Candidatus Onthousia excrementipullorum</name>
    <dbReference type="NCBI Taxonomy" id="2840884"/>
    <lineage>
        <taxon>Bacteria</taxon>
        <taxon>Bacillati</taxon>
        <taxon>Bacillota</taxon>
        <taxon>Bacilli</taxon>
        <taxon>Candidatus Onthousia</taxon>
    </lineage>
</organism>
<name>A0A9D1J363_9FIRM</name>
<comment type="caution">
    <text evidence="1">The sequence shown here is derived from an EMBL/GenBank/DDBJ whole genome shotgun (WGS) entry which is preliminary data.</text>
</comment>
<dbReference type="Proteomes" id="UP000824232">
    <property type="component" value="Unassembled WGS sequence"/>
</dbReference>
<dbReference type="EMBL" id="DVHC01000024">
    <property type="protein sequence ID" value="HIR58824.1"/>
    <property type="molecule type" value="Genomic_DNA"/>
</dbReference>